<proteinExistence type="predicted"/>
<sequence length="285" mass="31791">MDETFENMENAEIFSKTQQNRIINRNGVAELEPLKKLLGQCLNELNCLKNVLKSVLKQDIVDDALSGNFSTDEPINKMAKSRKSKRKIVKASRDTEFEGKINSLMHQNITDEAVSQLVVGSMPVKGKGRKLASKSPTKHVMKAGTFRQANVLYTNVPNLTPPATTWKPEVSLDSNFGGNKDQVDPELCQFPPHASQKPKRGRKFDSKNQLKHIINTETFQQGHSLYSKPIMSDKTTSSNFSPLDLSPHPSLGNETMAAPITSESLTNDLLSQDIAEEPCEYENFQ</sequence>
<protein>
    <submittedName>
        <fullName evidence="2">Uncharacterized protein</fullName>
    </submittedName>
</protein>
<feature type="region of interest" description="Disordered" evidence="1">
    <location>
        <begin position="232"/>
        <end position="255"/>
    </location>
</feature>
<accession>A0A1B0FQG1</accession>
<keyword evidence="3" id="KW-1185">Reference proteome</keyword>
<dbReference type="EnsemblMetazoa" id="GMOY006147-RA">
    <property type="protein sequence ID" value="GMOY006147-PA"/>
    <property type="gene ID" value="GMOY006147"/>
</dbReference>
<dbReference type="AlphaFoldDB" id="A0A1B0FQG1"/>
<reference evidence="2" key="1">
    <citation type="submission" date="2020-05" db="UniProtKB">
        <authorList>
            <consortium name="EnsemblMetazoa"/>
        </authorList>
    </citation>
    <scope>IDENTIFICATION</scope>
    <source>
        <strain evidence="2">Yale</strain>
    </source>
</reference>
<evidence type="ECO:0000313" key="2">
    <source>
        <dbReference type="EnsemblMetazoa" id="GMOY006147-PA"/>
    </source>
</evidence>
<organism evidence="2 3">
    <name type="scientific">Glossina morsitans morsitans</name>
    <name type="common">Savannah tsetse fly</name>
    <dbReference type="NCBI Taxonomy" id="37546"/>
    <lineage>
        <taxon>Eukaryota</taxon>
        <taxon>Metazoa</taxon>
        <taxon>Ecdysozoa</taxon>
        <taxon>Arthropoda</taxon>
        <taxon>Hexapoda</taxon>
        <taxon>Insecta</taxon>
        <taxon>Pterygota</taxon>
        <taxon>Neoptera</taxon>
        <taxon>Endopterygota</taxon>
        <taxon>Diptera</taxon>
        <taxon>Brachycera</taxon>
        <taxon>Muscomorpha</taxon>
        <taxon>Hippoboscoidea</taxon>
        <taxon>Glossinidae</taxon>
        <taxon>Glossina</taxon>
    </lineage>
</organism>
<evidence type="ECO:0000256" key="1">
    <source>
        <dbReference type="SAM" id="MobiDB-lite"/>
    </source>
</evidence>
<dbReference type="Proteomes" id="UP000092444">
    <property type="component" value="Unassembled WGS sequence"/>
</dbReference>
<evidence type="ECO:0000313" key="3">
    <source>
        <dbReference type="Proteomes" id="UP000092444"/>
    </source>
</evidence>
<name>A0A1B0FQG1_GLOMM</name>
<dbReference type="STRING" id="37546.A0A1B0FQG1"/>
<dbReference type="VEuPathDB" id="VectorBase:GMOY006147"/>
<dbReference type="EMBL" id="CCAG010018413">
    <property type="status" value="NOT_ANNOTATED_CDS"/>
    <property type="molecule type" value="Genomic_DNA"/>
</dbReference>